<protein>
    <submittedName>
        <fullName evidence="1">Uncharacterized protein</fullName>
    </submittedName>
</protein>
<comment type="caution">
    <text evidence="1">The sequence shown here is derived from an EMBL/GenBank/DDBJ whole genome shotgun (WGS) entry which is preliminary data.</text>
</comment>
<geneLocation type="mitochondrion" evidence="1"/>
<reference evidence="1" key="1">
    <citation type="journal article" date="2015" name="Genome Biol. Evol.">
        <title>Organellar Genomes of White Spruce (Picea glauca): Assembly and Annotation.</title>
        <authorList>
            <person name="Jackman S.D."/>
            <person name="Warren R.L."/>
            <person name="Gibb E.A."/>
            <person name="Vandervalk B.P."/>
            <person name="Mohamadi H."/>
            <person name="Chu J."/>
            <person name="Raymond A."/>
            <person name="Pleasance S."/>
            <person name="Coope R."/>
            <person name="Wildung M.R."/>
            <person name="Ritland C.E."/>
            <person name="Bousquet J."/>
            <person name="Jones S.J."/>
            <person name="Bohlmann J."/>
            <person name="Birol I."/>
        </authorList>
    </citation>
    <scope>NUCLEOTIDE SEQUENCE [LARGE SCALE GENOMIC DNA]</scope>
    <source>
        <tissue evidence="1">Flushing bud</tissue>
    </source>
</reference>
<organism evidence="1">
    <name type="scientific">Picea glauca</name>
    <name type="common">White spruce</name>
    <name type="synonym">Pinus glauca</name>
    <dbReference type="NCBI Taxonomy" id="3330"/>
    <lineage>
        <taxon>Eukaryota</taxon>
        <taxon>Viridiplantae</taxon>
        <taxon>Streptophyta</taxon>
        <taxon>Embryophyta</taxon>
        <taxon>Tracheophyta</taxon>
        <taxon>Spermatophyta</taxon>
        <taxon>Pinopsida</taxon>
        <taxon>Pinidae</taxon>
        <taxon>Conifers I</taxon>
        <taxon>Pinales</taxon>
        <taxon>Pinaceae</taxon>
        <taxon>Picea</taxon>
    </lineage>
</organism>
<proteinExistence type="predicted"/>
<gene>
    <name evidence="1" type="ORF">ABT39_MTgene3843</name>
</gene>
<accession>A0A101M1G0</accession>
<dbReference type="AlphaFoldDB" id="A0A101M1G0"/>
<name>A0A101M1G0_PICGL</name>
<evidence type="ECO:0000313" key="1">
    <source>
        <dbReference type="EMBL" id="KUM49294.1"/>
    </source>
</evidence>
<dbReference type="EMBL" id="LKAM01000003">
    <property type="protein sequence ID" value="KUM49294.1"/>
    <property type="molecule type" value="Genomic_DNA"/>
</dbReference>
<keyword evidence="1" id="KW-0496">Mitochondrion</keyword>
<sequence>MAELGYNSKSLRRLNICKGWVIRCPKGPHFAYMYFMSYFMKEANPLLDRIEYDL</sequence>